<accession>A0A0R1HUH0</accession>
<dbReference type="InterPro" id="IPR008523">
    <property type="entry name" value="DUF805"/>
</dbReference>
<organism evidence="2 3">
    <name type="scientific">Secundilactobacillus kimchicus JCM 15530</name>
    <dbReference type="NCBI Taxonomy" id="1302272"/>
    <lineage>
        <taxon>Bacteria</taxon>
        <taxon>Bacillati</taxon>
        <taxon>Bacillota</taxon>
        <taxon>Bacilli</taxon>
        <taxon>Lactobacillales</taxon>
        <taxon>Lactobacillaceae</taxon>
        <taxon>Secundilactobacillus</taxon>
    </lineage>
</organism>
<dbReference type="Proteomes" id="UP000050911">
    <property type="component" value="Unassembled WGS sequence"/>
</dbReference>
<protein>
    <recommendedName>
        <fullName evidence="4">Integral membrane protein</fullName>
    </recommendedName>
</protein>
<evidence type="ECO:0000313" key="3">
    <source>
        <dbReference type="Proteomes" id="UP000050911"/>
    </source>
</evidence>
<feature type="transmembrane region" description="Helical" evidence="1">
    <location>
        <begin position="26"/>
        <end position="44"/>
    </location>
</feature>
<dbReference type="PANTHER" id="PTHR34980">
    <property type="entry name" value="INNER MEMBRANE PROTEIN-RELATED-RELATED"/>
    <property type="match status" value="1"/>
</dbReference>
<name>A0A0R1HUH0_9LACO</name>
<dbReference type="Pfam" id="PF05656">
    <property type="entry name" value="DUF805"/>
    <property type="match status" value="1"/>
</dbReference>
<keyword evidence="1" id="KW-1133">Transmembrane helix</keyword>
<dbReference type="PATRIC" id="fig|1302272.5.peg.691"/>
<keyword evidence="1" id="KW-0472">Membrane</keyword>
<sequence>MIMIESYKKYWLNFINFSGTSSRSDYWWPAFINVILGGIIIAIVQSITGHPIVNIYNWRDEGIAVVNNVVVYIVWIADWAVAVRRMHDTDRSGWWILIQLIPIIGWIWFLILLLLPSKQNRWS</sequence>
<dbReference type="GO" id="GO:0005886">
    <property type="term" value="C:plasma membrane"/>
    <property type="evidence" value="ECO:0007669"/>
    <property type="project" value="TreeGrafter"/>
</dbReference>
<dbReference type="EMBL" id="AZCX01000012">
    <property type="protein sequence ID" value="KRK47074.1"/>
    <property type="molecule type" value="Genomic_DNA"/>
</dbReference>
<dbReference type="AlphaFoldDB" id="A0A0R1HUH0"/>
<feature type="transmembrane region" description="Helical" evidence="1">
    <location>
        <begin position="65"/>
        <end position="82"/>
    </location>
</feature>
<dbReference type="PANTHER" id="PTHR34980:SF2">
    <property type="entry name" value="INNER MEMBRANE PROTEIN YHAH-RELATED"/>
    <property type="match status" value="1"/>
</dbReference>
<evidence type="ECO:0008006" key="4">
    <source>
        <dbReference type="Google" id="ProtNLM"/>
    </source>
</evidence>
<keyword evidence="1" id="KW-0812">Transmembrane</keyword>
<keyword evidence="3" id="KW-1185">Reference proteome</keyword>
<proteinExistence type="predicted"/>
<gene>
    <name evidence="2" type="ORF">FC96_GL000693</name>
</gene>
<reference evidence="2 3" key="1">
    <citation type="journal article" date="2015" name="Genome Announc.">
        <title>Expanding the biotechnology potential of lactobacilli through comparative genomics of 213 strains and associated genera.</title>
        <authorList>
            <person name="Sun Z."/>
            <person name="Harris H.M."/>
            <person name="McCann A."/>
            <person name="Guo C."/>
            <person name="Argimon S."/>
            <person name="Zhang W."/>
            <person name="Yang X."/>
            <person name="Jeffery I.B."/>
            <person name="Cooney J.C."/>
            <person name="Kagawa T.F."/>
            <person name="Liu W."/>
            <person name="Song Y."/>
            <person name="Salvetti E."/>
            <person name="Wrobel A."/>
            <person name="Rasinkangas P."/>
            <person name="Parkhill J."/>
            <person name="Rea M.C."/>
            <person name="O'Sullivan O."/>
            <person name="Ritari J."/>
            <person name="Douillard F.P."/>
            <person name="Paul Ross R."/>
            <person name="Yang R."/>
            <person name="Briner A.E."/>
            <person name="Felis G.E."/>
            <person name="de Vos W.M."/>
            <person name="Barrangou R."/>
            <person name="Klaenhammer T.R."/>
            <person name="Caufield P.W."/>
            <person name="Cui Y."/>
            <person name="Zhang H."/>
            <person name="O'Toole P.W."/>
        </authorList>
    </citation>
    <scope>NUCLEOTIDE SEQUENCE [LARGE SCALE GENOMIC DNA]</scope>
    <source>
        <strain evidence="2 3">JCM 15530</strain>
    </source>
</reference>
<feature type="transmembrane region" description="Helical" evidence="1">
    <location>
        <begin position="94"/>
        <end position="115"/>
    </location>
</feature>
<comment type="caution">
    <text evidence="2">The sequence shown here is derived from an EMBL/GenBank/DDBJ whole genome shotgun (WGS) entry which is preliminary data.</text>
</comment>
<evidence type="ECO:0000256" key="1">
    <source>
        <dbReference type="SAM" id="Phobius"/>
    </source>
</evidence>
<evidence type="ECO:0000313" key="2">
    <source>
        <dbReference type="EMBL" id="KRK47074.1"/>
    </source>
</evidence>